<dbReference type="InterPro" id="IPR046373">
    <property type="entry name" value="Acyl-CoA_Oxase/DH_mid-dom_sf"/>
</dbReference>
<dbReference type="PIRSF" id="PIRSF016578">
    <property type="entry name" value="HsaA"/>
    <property type="match status" value="1"/>
</dbReference>
<feature type="domain" description="Acyl-CoA dehydrogenase/oxidase C-terminal" evidence="7">
    <location>
        <begin position="230"/>
        <end position="379"/>
    </location>
</feature>
<dbReference type="PANTHER" id="PTHR43884:SF12">
    <property type="entry name" value="ISOVALERYL-COA DEHYDROGENASE, MITOCHONDRIAL-RELATED"/>
    <property type="match status" value="1"/>
</dbReference>
<evidence type="ECO:0000256" key="4">
    <source>
        <dbReference type="ARBA" id="ARBA00022827"/>
    </source>
</evidence>
<proteinExistence type="inferred from homology"/>
<keyword evidence="4 6" id="KW-0274">FAD</keyword>
<dbReference type="FunFam" id="2.40.110.10:FF:000001">
    <property type="entry name" value="Acyl-CoA dehydrogenase, mitochondrial"/>
    <property type="match status" value="1"/>
</dbReference>
<keyword evidence="5 6" id="KW-0560">Oxidoreductase</keyword>
<dbReference type="SUPFAM" id="SSF47203">
    <property type="entry name" value="Acyl-CoA dehydrogenase C-terminal domain-like"/>
    <property type="match status" value="1"/>
</dbReference>
<dbReference type="InterPro" id="IPR006091">
    <property type="entry name" value="Acyl-CoA_Oxase/DH_mid-dom"/>
</dbReference>
<dbReference type="InterPro" id="IPR009100">
    <property type="entry name" value="AcylCoA_DH/oxidase_NM_dom_sf"/>
</dbReference>
<dbReference type="Gene3D" id="1.10.540.10">
    <property type="entry name" value="Acyl-CoA dehydrogenase/oxidase, N-terminal domain"/>
    <property type="match status" value="1"/>
</dbReference>
<dbReference type="PROSITE" id="PS00073">
    <property type="entry name" value="ACYL_COA_DH_2"/>
    <property type="match status" value="1"/>
</dbReference>
<feature type="domain" description="Acyl-CoA dehydrogenase/oxidase N-terminal" evidence="9">
    <location>
        <begin position="6"/>
        <end position="116"/>
    </location>
</feature>
<dbReference type="GO" id="GO:0003995">
    <property type="term" value="F:acyl-CoA dehydrogenase activity"/>
    <property type="evidence" value="ECO:0007669"/>
    <property type="project" value="InterPro"/>
</dbReference>
<evidence type="ECO:0000313" key="11">
    <source>
        <dbReference type="Proteomes" id="UP000777784"/>
    </source>
</evidence>
<evidence type="ECO:0000259" key="8">
    <source>
        <dbReference type="Pfam" id="PF02770"/>
    </source>
</evidence>
<organism evidence="10 11">
    <name type="scientific">Eiseniibacteriota bacterium</name>
    <dbReference type="NCBI Taxonomy" id="2212470"/>
    <lineage>
        <taxon>Bacteria</taxon>
        <taxon>Candidatus Eiseniibacteriota</taxon>
    </lineage>
</organism>
<evidence type="ECO:0000256" key="1">
    <source>
        <dbReference type="ARBA" id="ARBA00001974"/>
    </source>
</evidence>
<comment type="caution">
    <text evidence="10">The sequence shown here is derived from an EMBL/GenBank/DDBJ whole genome shotgun (WGS) entry which is preliminary data.</text>
</comment>
<dbReference type="GO" id="GO:0050660">
    <property type="term" value="F:flavin adenine dinucleotide binding"/>
    <property type="evidence" value="ECO:0007669"/>
    <property type="project" value="InterPro"/>
</dbReference>
<sequence>MDLTWSDEQRMMIESIRDFCEDRLGPIAREIDEKGKTPPEILREMSDLGLMSMPIPHEYDGLGLDSLTICAVIEEISRVCASVAITISVHNSVGAYPILLFGTEEQKRLYLPKMCREWLGAFALTEPNAGSDAAGITTQARKEGDAYILNGSKMFVTNGSIGQLLLVIARTDPDPASRHKGISAFLVPADSPGISVASAGEKMGIRGSDTAVVHLDNVRVAADHLLGGEGEGFKIAMASLDNGRLGVGAQAVGIAQAALDEAVKYAKEREAFGRPLAEKQAIQFMVAEMETSLQAARLLIHRAAWMKDENRPYSKEAAMAKLFAAEMVQSVTHDAIQIHGGYGYMKEYPVERYARDARITEIYEGASEIQRIVIARSLLKED</sequence>
<dbReference type="Gene3D" id="2.40.110.10">
    <property type="entry name" value="Butyryl-CoA Dehydrogenase, subunit A, domain 2"/>
    <property type="match status" value="1"/>
</dbReference>
<dbReference type="FunFam" id="1.20.140.10:FF:000004">
    <property type="entry name" value="Acyl-CoA dehydrogenase FadE25"/>
    <property type="match status" value="1"/>
</dbReference>
<dbReference type="Proteomes" id="UP000777784">
    <property type="component" value="Unassembled WGS sequence"/>
</dbReference>
<dbReference type="InterPro" id="IPR037069">
    <property type="entry name" value="AcylCoA_DH/ox_N_sf"/>
</dbReference>
<dbReference type="AlphaFoldDB" id="A0A948RXI8"/>
<gene>
    <name evidence="10" type="ORF">KJ970_10600</name>
</gene>
<name>A0A948RXI8_UNCEI</name>
<keyword evidence="3 6" id="KW-0285">Flavoprotein</keyword>
<feature type="domain" description="Acyl-CoA oxidase/dehydrogenase middle" evidence="8">
    <location>
        <begin position="121"/>
        <end position="218"/>
    </location>
</feature>
<comment type="similarity">
    <text evidence="2 6">Belongs to the acyl-CoA dehydrogenase family.</text>
</comment>
<evidence type="ECO:0000256" key="6">
    <source>
        <dbReference type="RuleBase" id="RU362125"/>
    </source>
</evidence>
<dbReference type="InterPro" id="IPR036250">
    <property type="entry name" value="AcylCo_DH-like_C"/>
</dbReference>
<evidence type="ECO:0000256" key="5">
    <source>
        <dbReference type="ARBA" id="ARBA00023002"/>
    </source>
</evidence>
<dbReference type="Pfam" id="PF02771">
    <property type="entry name" value="Acyl-CoA_dh_N"/>
    <property type="match status" value="1"/>
</dbReference>
<dbReference type="FunFam" id="1.10.540.10:FF:000002">
    <property type="entry name" value="Acyl-CoA dehydrogenase FadE19"/>
    <property type="match status" value="1"/>
</dbReference>
<dbReference type="Pfam" id="PF02770">
    <property type="entry name" value="Acyl-CoA_dh_M"/>
    <property type="match status" value="1"/>
</dbReference>
<dbReference type="Pfam" id="PF00441">
    <property type="entry name" value="Acyl-CoA_dh_1"/>
    <property type="match status" value="1"/>
</dbReference>
<evidence type="ECO:0000256" key="3">
    <source>
        <dbReference type="ARBA" id="ARBA00022630"/>
    </source>
</evidence>
<dbReference type="InterPro" id="IPR006089">
    <property type="entry name" value="Acyl-CoA_DH_CS"/>
</dbReference>
<evidence type="ECO:0000313" key="10">
    <source>
        <dbReference type="EMBL" id="MBU2691363.1"/>
    </source>
</evidence>
<evidence type="ECO:0000259" key="7">
    <source>
        <dbReference type="Pfam" id="PF00441"/>
    </source>
</evidence>
<dbReference type="SUPFAM" id="SSF56645">
    <property type="entry name" value="Acyl-CoA dehydrogenase NM domain-like"/>
    <property type="match status" value="1"/>
</dbReference>
<protein>
    <submittedName>
        <fullName evidence="10">Acyl-CoA dehydrogenase</fullName>
    </submittedName>
</protein>
<dbReference type="Gene3D" id="1.20.140.10">
    <property type="entry name" value="Butyryl-CoA Dehydrogenase, subunit A, domain 3"/>
    <property type="match status" value="1"/>
</dbReference>
<dbReference type="PANTHER" id="PTHR43884">
    <property type="entry name" value="ACYL-COA DEHYDROGENASE"/>
    <property type="match status" value="1"/>
</dbReference>
<comment type="cofactor">
    <cofactor evidence="1 6">
        <name>FAD</name>
        <dbReference type="ChEBI" id="CHEBI:57692"/>
    </cofactor>
</comment>
<reference evidence="10" key="1">
    <citation type="submission" date="2021-05" db="EMBL/GenBank/DDBJ databases">
        <title>Energy efficiency and biological interactions define the core microbiome of deep oligotrophic groundwater.</title>
        <authorList>
            <person name="Mehrshad M."/>
            <person name="Lopez-Fernandez M."/>
            <person name="Bell E."/>
            <person name="Bernier-Latmani R."/>
            <person name="Bertilsson S."/>
            <person name="Dopson M."/>
        </authorList>
    </citation>
    <scope>NUCLEOTIDE SEQUENCE</scope>
    <source>
        <strain evidence="10">Modern_marine.mb.64</strain>
    </source>
</reference>
<accession>A0A948RXI8</accession>
<evidence type="ECO:0000259" key="9">
    <source>
        <dbReference type="Pfam" id="PF02771"/>
    </source>
</evidence>
<dbReference type="EMBL" id="JAHJDP010000056">
    <property type="protein sequence ID" value="MBU2691363.1"/>
    <property type="molecule type" value="Genomic_DNA"/>
</dbReference>
<dbReference type="CDD" id="cd01158">
    <property type="entry name" value="SCAD_SBCAD"/>
    <property type="match status" value="1"/>
</dbReference>
<dbReference type="InterPro" id="IPR013786">
    <property type="entry name" value="AcylCoA_DH/ox_N"/>
</dbReference>
<dbReference type="PROSITE" id="PS00072">
    <property type="entry name" value="ACYL_COA_DH_1"/>
    <property type="match status" value="1"/>
</dbReference>
<dbReference type="InterPro" id="IPR009075">
    <property type="entry name" value="AcylCo_DH/oxidase_C"/>
</dbReference>
<evidence type="ECO:0000256" key="2">
    <source>
        <dbReference type="ARBA" id="ARBA00009347"/>
    </source>
</evidence>